<sequence length="122" mass="14331">MATASSRFHPYATPEECVKGKPFPATLPYETTPPVYHRKWSSISSAFRKSNLLTEWMKECGEEWPTARPEFFIWGRDDVLVYITDNYRQRDIDRSTDEDMMKKVKDVVGETDDPVWYMVPDN</sequence>
<name>A0A5C2SHZ2_9APHY</name>
<dbReference type="Proteomes" id="UP000313359">
    <property type="component" value="Unassembled WGS sequence"/>
</dbReference>
<dbReference type="OrthoDB" id="2760049at2759"/>
<keyword evidence="2" id="KW-1185">Reference proteome</keyword>
<proteinExistence type="predicted"/>
<dbReference type="AlphaFoldDB" id="A0A5C2SHZ2"/>
<evidence type="ECO:0000313" key="2">
    <source>
        <dbReference type="Proteomes" id="UP000313359"/>
    </source>
</evidence>
<reference evidence="1" key="1">
    <citation type="journal article" date="2018" name="Genome Biol. Evol.">
        <title>Genomics and development of Lentinus tigrinus, a white-rot wood-decaying mushroom with dimorphic fruiting bodies.</title>
        <authorList>
            <person name="Wu B."/>
            <person name="Xu Z."/>
            <person name="Knudson A."/>
            <person name="Carlson A."/>
            <person name="Chen N."/>
            <person name="Kovaka S."/>
            <person name="LaButti K."/>
            <person name="Lipzen A."/>
            <person name="Pennachio C."/>
            <person name="Riley R."/>
            <person name="Schakwitz W."/>
            <person name="Umezawa K."/>
            <person name="Ohm R.A."/>
            <person name="Grigoriev I.V."/>
            <person name="Nagy L.G."/>
            <person name="Gibbons J."/>
            <person name="Hibbett D."/>
        </authorList>
    </citation>
    <scope>NUCLEOTIDE SEQUENCE [LARGE SCALE GENOMIC DNA]</scope>
    <source>
        <strain evidence="1">ALCF2SS1-6</strain>
    </source>
</reference>
<organism evidence="1 2">
    <name type="scientific">Lentinus tigrinus ALCF2SS1-6</name>
    <dbReference type="NCBI Taxonomy" id="1328759"/>
    <lineage>
        <taxon>Eukaryota</taxon>
        <taxon>Fungi</taxon>
        <taxon>Dikarya</taxon>
        <taxon>Basidiomycota</taxon>
        <taxon>Agaricomycotina</taxon>
        <taxon>Agaricomycetes</taxon>
        <taxon>Polyporales</taxon>
        <taxon>Polyporaceae</taxon>
        <taxon>Lentinus</taxon>
    </lineage>
</organism>
<gene>
    <name evidence="1" type="ORF">L227DRAFT_652792</name>
</gene>
<dbReference type="EMBL" id="ML122263">
    <property type="protein sequence ID" value="RPD61006.1"/>
    <property type="molecule type" value="Genomic_DNA"/>
</dbReference>
<protein>
    <submittedName>
        <fullName evidence="1">Uncharacterized protein</fullName>
    </submittedName>
</protein>
<evidence type="ECO:0000313" key="1">
    <source>
        <dbReference type="EMBL" id="RPD61006.1"/>
    </source>
</evidence>
<accession>A0A5C2SHZ2</accession>